<accession>A0ABP7PIC6</accession>
<dbReference type="RefSeq" id="WP_259092433.1">
    <property type="nucleotide sequence ID" value="NZ_BAAAZC010000008.1"/>
</dbReference>
<dbReference type="Proteomes" id="UP001500742">
    <property type="component" value="Unassembled WGS sequence"/>
</dbReference>
<keyword evidence="2" id="KW-1185">Reference proteome</keyword>
<dbReference type="EMBL" id="BAAAZC010000008">
    <property type="protein sequence ID" value="GAA3964993.1"/>
    <property type="molecule type" value="Genomic_DNA"/>
</dbReference>
<protein>
    <recommendedName>
        <fullName evidence="3">WGR domain-containing protein</fullName>
    </recommendedName>
</protein>
<sequence length="159" mass="18081">MLKLYKQSGDQILYWETWDKDAKTGIVHWGIVGTPGQNKEVKSRLLSSNKKQIQSEINMMVKDGYEEVDIDDQYTLLIEFKIDGMGNADDIAKRTRLQNKMDHTLGWTGLGHCDGGSIGSGTMEVCCFVIDFDIAKSVIIKDLENTEFSDYTRIFDENE</sequence>
<comment type="caution">
    <text evidence="1">The sequence shown here is derived from an EMBL/GenBank/DDBJ whole genome shotgun (WGS) entry which is preliminary data.</text>
</comment>
<reference evidence="2" key="1">
    <citation type="journal article" date="2019" name="Int. J. Syst. Evol. Microbiol.">
        <title>The Global Catalogue of Microorganisms (GCM) 10K type strain sequencing project: providing services to taxonomists for standard genome sequencing and annotation.</title>
        <authorList>
            <consortium name="The Broad Institute Genomics Platform"/>
            <consortium name="The Broad Institute Genome Sequencing Center for Infectious Disease"/>
            <person name="Wu L."/>
            <person name="Ma J."/>
        </authorList>
    </citation>
    <scope>NUCLEOTIDE SEQUENCE [LARGE SCALE GENOMIC DNA]</scope>
    <source>
        <strain evidence="2">JCM 16601</strain>
    </source>
</reference>
<name>A0ABP7PIC6_9SPHI</name>
<evidence type="ECO:0000313" key="2">
    <source>
        <dbReference type="Proteomes" id="UP001500742"/>
    </source>
</evidence>
<proteinExistence type="predicted"/>
<evidence type="ECO:0000313" key="1">
    <source>
        <dbReference type="EMBL" id="GAA3964993.1"/>
    </source>
</evidence>
<organism evidence="1 2">
    <name type="scientific">Mucilaginibacter dorajii</name>
    <dbReference type="NCBI Taxonomy" id="692994"/>
    <lineage>
        <taxon>Bacteria</taxon>
        <taxon>Pseudomonadati</taxon>
        <taxon>Bacteroidota</taxon>
        <taxon>Sphingobacteriia</taxon>
        <taxon>Sphingobacteriales</taxon>
        <taxon>Sphingobacteriaceae</taxon>
        <taxon>Mucilaginibacter</taxon>
    </lineage>
</organism>
<evidence type="ECO:0008006" key="3">
    <source>
        <dbReference type="Google" id="ProtNLM"/>
    </source>
</evidence>
<gene>
    <name evidence="1" type="ORF">GCM10022210_11770</name>
</gene>